<reference evidence="2" key="1">
    <citation type="submission" date="2020-04" db="EMBL/GenBank/DDBJ databases">
        <authorList>
            <person name="Alioto T."/>
            <person name="Alioto T."/>
            <person name="Gomez Garrido J."/>
        </authorList>
    </citation>
    <scope>NUCLEOTIDE SEQUENCE</scope>
    <source>
        <strain evidence="2">A484AB</strain>
    </source>
</reference>
<accession>A0A7D9K4R7</accession>
<keyword evidence="3" id="KW-1185">Reference proteome</keyword>
<gene>
    <name evidence="2" type="ORF">PACLA_8A007661</name>
</gene>
<organism evidence="2 3">
    <name type="scientific">Paramuricea clavata</name>
    <name type="common">Red gorgonian</name>
    <name type="synonym">Violescent sea-whip</name>
    <dbReference type="NCBI Taxonomy" id="317549"/>
    <lineage>
        <taxon>Eukaryota</taxon>
        <taxon>Metazoa</taxon>
        <taxon>Cnidaria</taxon>
        <taxon>Anthozoa</taxon>
        <taxon>Octocorallia</taxon>
        <taxon>Malacalcyonacea</taxon>
        <taxon>Plexauridae</taxon>
        <taxon>Paramuricea</taxon>
    </lineage>
</organism>
<evidence type="ECO:0000256" key="1">
    <source>
        <dbReference type="SAM" id="MobiDB-lite"/>
    </source>
</evidence>
<protein>
    <submittedName>
        <fullName evidence="2">Uncharacterized protein</fullName>
    </submittedName>
</protein>
<sequence>MNKRSSGSDRPRSARLRRRPSIPQDEHESIAQCFEGEQSELTNKKNTKSKPELNLLETSNRLCITNRILGRENEKVNHALTVPSSMELRPEAKNANFVNYYQRGEREPPKSPRILPKLEKNSARKAIPEERPPPGKIEAPDFSMFIDKKKRVDRGSLQLGKQYSVLPNISHTNEEGGDVSP</sequence>
<feature type="non-terminal residue" evidence="2">
    <location>
        <position position="181"/>
    </location>
</feature>
<dbReference type="Proteomes" id="UP001152795">
    <property type="component" value="Unassembled WGS sequence"/>
</dbReference>
<feature type="region of interest" description="Disordered" evidence="1">
    <location>
        <begin position="1"/>
        <end position="30"/>
    </location>
</feature>
<name>A0A7D9K4R7_PARCT</name>
<feature type="compositionally biased region" description="Basic and acidic residues" evidence="1">
    <location>
        <begin position="103"/>
        <end position="133"/>
    </location>
</feature>
<comment type="caution">
    <text evidence="2">The sequence shown here is derived from an EMBL/GenBank/DDBJ whole genome shotgun (WGS) entry which is preliminary data.</text>
</comment>
<feature type="compositionally biased region" description="Basic and acidic residues" evidence="1">
    <location>
        <begin position="1"/>
        <end position="12"/>
    </location>
</feature>
<dbReference type="AlphaFoldDB" id="A0A7D9K4R7"/>
<proteinExistence type="predicted"/>
<dbReference type="EMBL" id="CACRXK020026763">
    <property type="protein sequence ID" value="CAB4040422.1"/>
    <property type="molecule type" value="Genomic_DNA"/>
</dbReference>
<feature type="region of interest" description="Disordered" evidence="1">
    <location>
        <begin position="103"/>
        <end position="142"/>
    </location>
</feature>
<evidence type="ECO:0000313" key="2">
    <source>
        <dbReference type="EMBL" id="CAB4040422.1"/>
    </source>
</evidence>
<evidence type="ECO:0000313" key="3">
    <source>
        <dbReference type="Proteomes" id="UP001152795"/>
    </source>
</evidence>